<accession>A0ABS5DCX3</accession>
<dbReference type="InterPro" id="IPR011576">
    <property type="entry name" value="Pyridox_Oxase_N"/>
</dbReference>
<dbReference type="EMBL" id="JAGPXE010000003">
    <property type="protein sequence ID" value="MBQ0924140.1"/>
    <property type="molecule type" value="Genomic_DNA"/>
</dbReference>
<protein>
    <submittedName>
        <fullName evidence="4">TIGR03618 family F420-dependent PPOX class oxidoreductase</fullName>
    </submittedName>
</protein>
<keyword evidence="5" id="KW-1185">Reference proteome</keyword>
<dbReference type="SUPFAM" id="SSF50475">
    <property type="entry name" value="FMN-binding split barrel"/>
    <property type="match status" value="1"/>
</dbReference>
<dbReference type="InterPro" id="IPR019920">
    <property type="entry name" value="F420-binding_dom_put"/>
</dbReference>
<organism evidence="4 5">
    <name type="scientific">Saccharopolyspora endophytica</name>
    <dbReference type="NCBI Taxonomy" id="543886"/>
    <lineage>
        <taxon>Bacteria</taxon>
        <taxon>Bacillati</taxon>
        <taxon>Actinomycetota</taxon>
        <taxon>Actinomycetes</taxon>
        <taxon>Pseudonocardiales</taxon>
        <taxon>Pseudonocardiaceae</taxon>
        <taxon>Saccharopolyspora</taxon>
    </lineage>
</organism>
<proteinExistence type="predicted"/>
<dbReference type="Gene3D" id="2.30.110.10">
    <property type="entry name" value="Electron Transport, Fmn-binding Protein, Chain A"/>
    <property type="match status" value="1"/>
</dbReference>
<dbReference type="Pfam" id="PF01243">
    <property type="entry name" value="PNPOx_N"/>
    <property type="match status" value="1"/>
</dbReference>
<evidence type="ECO:0000259" key="3">
    <source>
        <dbReference type="Pfam" id="PF01243"/>
    </source>
</evidence>
<evidence type="ECO:0000313" key="5">
    <source>
        <dbReference type="Proteomes" id="UP000674084"/>
    </source>
</evidence>
<evidence type="ECO:0000313" key="4">
    <source>
        <dbReference type="EMBL" id="MBQ0924140.1"/>
    </source>
</evidence>
<dbReference type="NCBIfam" id="TIGR03618">
    <property type="entry name" value="Rv1155_F420"/>
    <property type="match status" value="1"/>
</dbReference>
<evidence type="ECO:0000256" key="2">
    <source>
        <dbReference type="SAM" id="MobiDB-lite"/>
    </source>
</evidence>
<dbReference type="InterPro" id="IPR012349">
    <property type="entry name" value="Split_barrel_FMN-bd"/>
</dbReference>
<sequence length="163" mass="17767">MARPHRTPHRPLSRTPRLRSASPSNQETPLSTTLPEGLLALLRRPSPCFIATVMPDGSPQLTQTWVHTDGEHIQINIVDGMRKAKNIARDPRAAVNIADPDNVARYYAVRGRVIGSTTEGAADNIDEISQKYLGIDYPGFGGTPTARRLLTIAVDSIAHAPQD</sequence>
<keyword evidence="1" id="KW-0560">Oxidoreductase</keyword>
<gene>
    <name evidence="4" type="ORF">KBO27_09320</name>
</gene>
<name>A0ABS5DCX3_9PSEU</name>
<comment type="caution">
    <text evidence="4">The sequence shown here is derived from an EMBL/GenBank/DDBJ whole genome shotgun (WGS) entry which is preliminary data.</text>
</comment>
<dbReference type="PANTHER" id="PTHR35176">
    <property type="entry name" value="HEME OXYGENASE HI_0854-RELATED"/>
    <property type="match status" value="1"/>
</dbReference>
<dbReference type="PANTHER" id="PTHR35176:SF6">
    <property type="entry name" value="HEME OXYGENASE HI_0854-RELATED"/>
    <property type="match status" value="1"/>
</dbReference>
<feature type="domain" description="Pyridoxamine 5'-phosphate oxidase N-terminal" evidence="3">
    <location>
        <begin position="36"/>
        <end position="156"/>
    </location>
</feature>
<reference evidence="4 5" key="1">
    <citation type="submission" date="2021-04" db="EMBL/GenBank/DDBJ databases">
        <title>Whole-genome sequencing of Saccharopolyspora endophytica KCTC 19397.</title>
        <authorList>
            <person name="Ay H."/>
            <person name="Saygin H."/>
            <person name="Sahin N."/>
        </authorList>
    </citation>
    <scope>NUCLEOTIDE SEQUENCE [LARGE SCALE GENOMIC DNA]</scope>
    <source>
        <strain evidence="4 5">KCTC 19397</strain>
    </source>
</reference>
<dbReference type="Proteomes" id="UP000674084">
    <property type="component" value="Unassembled WGS sequence"/>
</dbReference>
<feature type="compositionally biased region" description="Polar residues" evidence="2">
    <location>
        <begin position="21"/>
        <end position="32"/>
    </location>
</feature>
<feature type="compositionally biased region" description="Basic residues" evidence="2">
    <location>
        <begin position="1"/>
        <end position="12"/>
    </location>
</feature>
<feature type="region of interest" description="Disordered" evidence="2">
    <location>
        <begin position="1"/>
        <end position="32"/>
    </location>
</feature>
<dbReference type="InterPro" id="IPR052019">
    <property type="entry name" value="F420H2_bilvrd_red/Heme_oxyg"/>
</dbReference>
<evidence type="ECO:0000256" key="1">
    <source>
        <dbReference type="ARBA" id="ARBA00023002"/>
    </source>
</evidence>